<dbReference type="FunCoup" id="A5DU17">
    <property type="interactions" value="286"/>
</dbReference>
<dbReference type="OrthoDB" id="1421013at2759"/>
<gene>
    <name evidence="8" type="ORF">LELG_00853</name>
</gene>
<organism evidence="8 9">
    <name type="scientific">Lodderomyces elongisporus (strain ATCC 11503 / CBS 2605 / JCM 1781 / NBRC 1676 / NRRL YB-4239)</name>
    <name type="common">Yeast</name>
    <name type="synonym">Saccharomyces elongisporus</name>
    <dbReference type="NCBI Taxonomy" id="379508"/>
    <lineage>
        <taxon>Eukaryota</taxon>
        <taxon>Fungi</taxon>
        <taxon>Dikarya</taxon>
        <taxon>Ascomycota</taxon>
        <taxon>Saccharomycotina</taxon>
        <taxon>Pichiomycetes</taxon>
        <taxon>Debaryomycetaceae</taxon>
        <taxon>Candida/Lodderomyces clade</taxon>
        <taxon>Lodderomyces</taxon>
    </lineage>
</organism>
<dbReference type="GO" id="GO:0000460">
    <property type="term" value="P:maturation of 5.8S rRNA"/>
    <property type="evidence" value="ECO:0007669"/>
    <property type="project" value="TreeGrafter"/>
</dbReference>
<dbReference type="STRING" id="379508.A5DU17"/>
<sequence length="226" mass="25690">MDNTENIKLFLKSLDLSILQYEPTLELLLSKSLDEHLAQQETAKDKIQFLNNFQYVLVSTIFSYLKTIGVNTDEHPIKNELARVKNFMMRAKKLDQNLDDEMKQKEEDEKRKAKEFITQTLGMKNGAESTLTDTRPAISTKSFQGTHTKFDNEEETRDGTTRKEQSNKGITSDSLLAAKYTKTNDTTKTVNSKKVSNRKPSGTTKSKDTKSKSKTPGRVSKPKSKK</sequence>
<dbReference type="AlphaFoldDB" id="A5DU17"/>
<dbReference type="PANTHER" id="PTHR15341:SF3">
    <property type="entry name" value="NUCLEAR NUCLEIC ACID-BINDING PROTEIN C1D"/>
    <property type="match status" value="1"/>
</dbReference>
<feature type="compositionally biased region" description="Basic and acidic residues" evidence="7">
    <location>
        <begin position="98"/>
        <end position="115"/>
    </location>
</feature>
<evidence type="ECO:0000256" key="5">
    <source>
        <dbReference type="ARBA" id="ARBA00023242"/>
    </source>
</evidence>
<comment type="function">
    <text evidence="6">Required for exosome-dependent processing of pre-rRNA and small nucleolar RNA (snRNA) precursors. Involved in processing of 35S pre-rRNA at the A0, A1 and A2 sites.</text>
</comment>
<dbReference type="GO" id="GO:0003723">
    <property type="term" value="F:RNA binding"/>
    <property type="evidence" value="ECO:0007669"/>
    <property type="project" value="UniProtKB-UniRule"/>
</dbReference>
<keyword evidence="4 6" id="KW-0694">RNA-binding</keyword>
<feature type="compositionally biased region" description="Polar residues" evidence="7">
    <location>
        <begin position="181"/>
        <end position="194"/>
    </location>
</feature>
<keyword evidence="9" id="KW-1185">Reference proteome</keyword>
<protein>
    <recommendedName>
        <fullName evidence="6">Exosome complex protein</fullName>
    </recommendedName>
</protein>
<evidence type="ECO:0000313" key="9">
    <source>
        <dbReference type="Proteomes" id="UP000001996"/>
    </source>
</evidence>
<dbReference type="InterPro" id="IPR011082">
    <property type="entry name" value="Exosome-assoc_fac/DNA_repair"/>
</dbReference>
<dbReference type="GO" id="GO:0000178">
    <property type="term" value="C:exosome (RNase complex)"/>
    <property type="evidence" value="ECO:0007669"/>
    <property type="project" value="TreeGrafter"/>
</dbReference>
<comment type="similarity">
    <text evidence="2 6">Belongs to the C1D family.</text>
</comment>
<dbReference type="eggNOG" id="KOG4835">
    <property type="taxonomic scope" value="Eukaryota"/>
</dbReference>
<evidence type="ECO:0000313" key="8">
    <source>
        <dbReference type="EMBL" id="EDK42675.1"/>
    </source>
</evidence>
<dbReference type="EMBL" id="CH981524">
    <property type="protein sequence ID" value="EDK42675.1"/>
    <property type="molecule type" value="Genomic_DNA"/>
</dbReference>
<dbReference type="HOGENOM" id="CLU_101423_0_0_1"/>
<keyword evidence="5 6" id="KW-0539">Nucleus</keyword>
<comment type="subcellular location">
    <subcellularLocation>
        <location evidence="1 6">Nucleus</location>
    </subcellularLocation>
</comment>
<keyword evidence="3 6" id="KW-0698">rRNA processing</keyword>
<accession>A5DU17</accession>
<dbReference type="InterPro" id="IPR007146">
    <property type="entry name" value="Sas10/Utp3/C1D"/>
</dbReference>
<evidence type="ECO:0000256" key="3">
    <source>
        <dbReference type="ARBA" id="ARBA00022552"/>
    </source>
</evidence>
<reference evidence="8 9" key="1">
    <citation type="journal article" date="2009" name="Nature">
        <title>Evolution of pathogenicity and sexual reproduction in eight Candida genomes.</title>
        <authorList>
            <person name="Butler G."/>
            <person name="Rasmussen M.D."/>
            <person name="Lin M.F."/>
            <person name="Santos M.A."/>
            <person name="Sakthikumar S."/>
            <person name="Munro C.A."/>
            <person name="Rheinbay E."/>
            <person name="Grabherr M."/>
            <person name="Forche A."/>
            <person name="Reedy J.L."/>
            <person name="Agrafioti I."/>
            <person name="Arnaud M.B."/>
            <person name="Bates S."/>
            <person name="Brown A.J."/>
            <person name="Brunke S."/>
            <person name="Costanzo M.C."/>
            <person name="Fitzpatrick D.A."/>
            <person name="de Groot P.W."/>
            <person name="Harris D."/>
            <person name="Hoyer L.L."/>
            <person name="Hube B."/>
            <person name="Klis F.M."/>
            <person name="Kodira C."/>
            <person name="Lennard N."/>
            <person name="Logue M.E."/>
            <person name="Martin R."/>
            <person name="Neiman A.M."/>
            <person name="Nikolaou E."/>
            <person name="Quail M.A."/>
            <person name="Quinn J."/>
            <person name="Santos M.C."/>
            <person name="Schmitzberger F.F."/>
            <person name="Sherlock G."/>
            <person name="Shah P."/>
            <person name="Silverstein K.A."/>
            <person name="Skrzypek M.S."/>
            <person name="Soll D."/>
            <person name="Staggs R."/>
            <person name="Stansfield I."/>
            <person name="Stumpf M.P."/>
            <person name="Sudbery P.E."/>
            <person name="Srikantha T."/>
            <person name="Zeng Q."/>
            <person name="Berman J."/>
            <person name="Berriman M."/>
            <person name="Heitman J."/>
            <person name="Gow N.A."/>
            <person name="Lorenz M.C."/>
            <person name="Birren B.W."/>
            <person name="Kellis M."/>
            <person name="Cuomo C.A."/>
        </authorList>
    </citation>
    <scope>NUCLEOTIDE SEQUENCE [LARGE SCALE GENOMIC DNA]</scope>
    <source>
        <strain evidence="9">ATCC 11503 / BCRC 21390 / CBS 2605 / JCM 1781 / NBRC 1676 / NRRL YB-4239</strain>
    </source>
</reference>
<dbReference type="GO" id="GO:0005730">
    <property type="term" value="C:nucleolus"/>
    <property type="evidence" value="ECO:0007669"/>
    <property type="project" value="TreeGrafter"/>
</dbReference>
<evidence type="ECO:0000256" key="7">
    <source>
        <dbReference type="SAM" id="MobiDB-lite"/>
    </source>
</evidence>
<feature type="compositionally biased region" description="Basic residues" evidence="7">
    <location>
        <begin position="212"/>
        <end position="226"/>
    </location>
</feature>
<proteinExistence type="inferred from homology"/>
<feature type="region of interest" description="Disordered" evidence="7">
    <location>
        <begin position="98"/>
        <end position="226"/>
    </location>
</feature>
<dbReference type="PANTHER" id="PTHR15341">
    <property type="entry name" value="SUN-COR STEROID HORMONE RECEPTOR CO-REPRESSOR"/>
    <property type="match status" value="1"/>
</dbReference>
<feature type="compositionally biased region" description="Basic and acidic residues" evidence="7">
    <location>
        <begin position="157"/>
        <end position="166"/>
    </location>
</feature>
<evidence type="ECO:0000256" key="6">
    <source>
        <dbReference type="RuleBase" id="RU368003"/>
    </source>
</evidence>
<evidence type="ECO:0000256" key="4">
    <source>
        <dbReference type="ARBA" id="ARBA00022884"/>
    </source>
</evidence>
<dbReference type="Proteomes" id="UP000001996">
    <property type="component" value="Unassembled WGS sequence"/>
</dbReference>
<dbReference type="GeneID" id="5235837"/>
<dbReference type="GO" id="GO:0003677">
    <property type="term" value="F:DNA binding"/>
    <property type="evidence" value="ECO:0007669"/>
    <property type="project" value="TreeGrafter"/>
</dbReference>
<dbReference type="InParanoid" id="A5DU17"/>
<dbReference type="Pfam" id="PF04000">
    <property type="entry name" value="Sas10_Utp3"/>
    <property type="match status" value="1"/>
</dbReference>
<feature type="compositionally biased region" description="Polar residues" evidence="7">
    <location>
        <begin position="117"/>
        <end position="147"/>
    </location>
</feature>
<dbReference type="KEGG" id="lel:PVL30_000821"/>
<evidence type="ECO:0000256" key="2">
    <source>
        <dbReference type="ARBA" id="ARBA00009154"/>
    </source>
</evidence>
<dbReference type="GO" id="GO:0010468">
    <property type="term" value="P:regulation of gene expression"/>
    <property type="evidence" value="ECO:0007669"/>
    <property type="project" value="TreeGrafter"/>
</dbReference>
<evidence type="ECO:0000256" key="1">
    <source>
        <dbReference type="ARBA" id="ARBA00004123"/>
    </source>
</evidence>
<dbReference type="OMA" id="FQGTHTK"/>
<name>A5DU17_LODEL</name>